<gene>
    <name evidence="2" type="ORF">DF222_11000</name>
</gene>
<dbReference type="InterPro" id="IPR019236">
    <property type="entry name" value="APP1_cat"/>
</dbReference>
<dbReference type="PANTHER" id="PTHR28208">
    <property type="entry name" value="PHOSPHATIDATE PHOSPHATASE APP1"/>
    <property type="match status" value="1"/>
</dbReference>
<dbReference type="Pfam" id="PF09949">
    <property type="entry name" value="APP1_cat"/>
    <property type="match status" value="1"/>
</dbReference>
<evidence type="ECO:0000313" key="3">
    <source>
        <dbReference type="Proteomes" id="UP000244989"/>
    </source>
</evidence>
<evidence type="ECO:0000259" key="1">
    <source>
        <dbReference type="Pfam" id="PF09949"/>
    </source>
</evidence>
<feature type="domain" description="Phosphatidate phosphatase APP1 catalytic" evidence="1">
    <location>
        <begin position="151"/>
        <end position="302"/>
    </location>
</feature>
<dbReference type="EMBL" id="QEEZ01000033">
    <property type="protein sequence ID" value="PWC00785.1"/>
    <property type="molecule type" value="Genomic_DNA"/>
</dbReference>
<protein>
    <submittedName>
        <fullName evidence="2">DUF2183 domain-containing protein</fullName>
    </submittedName>
</protein>
<dbReference type="OrthoDB" id="9789875at2"/>
<dbReference type="RefSeq" id="WP_108432497.1">
    <property type="nucleotide sequence ID" value="NZ_CP026947.1"/>
</dbReference>
<dbReference type="PANTHER" id="PTHR28208:SF3">
    <property type="entry name" value="PHOSPHATIDATE PHOSPHATASE APP1"/>
    <property type="match status" value="1"/>
</dbReference>
<dbReference type="InterPro" id="IPR052935">
    <property type="entry name" value="Mg2+_PAP"/>
</dbReference>
<dbReference type="GO" id="GO:0008195">
    <property type="term" value="F:phosphatidate phosphatase activity"/>
    <property type="evidence" value="ECO:0007669"/>
    <property type="project" value="InterPro"/>
</dbReference>
<name>A0A2U1T493_9CORY</name>
<comment type="caution">
    <text evidence="2">The sequence shown here is derived from an EMBL/GenBank/DDBJ whole genome shotgun (WGS) entry which is preliminary data.</text>
</comment>
<evidence type="ECO:0000313" key="2">
    <source>
        <dbReference type="EMBL" id="PWC00785.1"/>
    </source>
</evidence>
<keyword evidence="3" id="KW-1185">Reference proteome</keyword>
<proteinExistence type="predicted"/>
<organism evidence="2 3">
    <name type="scientific">Corynebacterium yudongzhengii</name>
    <dbReference type="NCBI Taxonomy" id="2080740"/>
    <lineage>
        <taxon>Bacteria</taxon>
        <taxon>Bacillati</taxon>
        <taxon>Actinomycetota</taxon>
        <taxon>Actinomycetes</taxon>
        <taxon>Mycobacteriales</taxon>
        <taxon>Corynebacteriaceae</taxon>
        <taxon>Corynebacterium</taxon>
    </lineage>
</organism>
<dbReference type="AlphaFoldDB" id="A0A2U1T493"/>
<dbReference type="KEGG" id="cyz:C3B44_00395"/>
<reference evidence="3" key="1">
    <citation type="submission" date="2018-04" db="EMBL/GenBank/DDBJ databases">
        <authorList>
            <person name="Liu S."/>
            <person name="Wang Z."/>
            <person name="Li J."/>
        </authorList>
    </citation>
    <scope>NUCLEOTIDE SEQUENCE [LARGE SCALE GENOMIC DNA]</scope>
    <source>
        <strain evidence="3">2189</strain>
    </source>
</reference>
<accession>A0A2U1T493</accession>
<sequence length="350" mass="39223">MGFSDIVRYAENTINRFGVRRSTKKGWRPHLFPYRGYGTDNRVHVIGRVLMQDPNMEGPRSRDKSGRVEKATYEAKRGYRQFFTIQVADYPAEVRLPNGTAHTTYTNDNGYFDLSIEDHGLKPGWHEVKVASEDGGLVHAQVLITSSEQTVGIVSDIDDTIMVTNLPRALHAAYNSWVKKTDARQPVEGMREFYETILREHPHAPVFYLSTGAWNTYDTLIRFIHQHQLPEGPLLLTDWGPTPTGLFRSGTEHKKVQLRNLIIDYPNINWILVGDNGQHDPLTYGNLVAEHPEAVAGVAIRELTPSEHVLAHGTAVSLTAPARTSDQGVPSISAPDGFGLKEKYEANPFV</sequence>
<dbReference type="Proteomes" id="UP000244989">
    <property type="component" value="Unassembled WGS sequence"/>
</dbReference>